<evidence type="ECO:0000313" key="4">
    <source>
        <dbReference type="Proteomes" id="UP000014760"/>
    </source>
</evidence>
<dbReference type="EMBL" id="KB300721">
    <property type="protein sequence ID" value="ELU06358.1"/>
    <property type="molecule type" value="Genomic_DNA"/>
</dbReference>
<accession>R7UJS2</accession>
<organism evidence="2">
    <name type="scientific">Capitella teleta</name>
    <name type="common">Polychaete worm</name>
    <dbReference type="NCBI Taxonomy" id="283909"/>
    <lineage>
        <taxon>Eukaryota</taxon>
        <taxon>Metazoa</taxon>
        <taxon>Spiralia</taxon>
        <taxon>Lophotrochozoa</taxon>
        <taxon>Annelida</taxon>
        <taxon>Polychaeta</taxon>
        <taxon>Sedentaria</taxon>
        <taxon>Scolecida</taxon>
        <taxon>Capitellidae</taxon>
        <taxon>Capitella</taxon>
    </lineage>
</organism>
<evidence type="ECO:0000313" key="3">
    <source>
        <dbReference type="EnsemblMetazoa" id="CapteP158712"/>
    </source>
</evidence>
<dbReference type="InterPro" id="IPR019362">
    <property type="entry name" value="MMADHC"/>
</dbReference>
<dbReference type="HOGENOM" id="CLU_066240_0_0_1"/>
<dbReference type="EnsemblMetazoa" id="CapteT158712">
    <property type="protein sequence ID" value="CapteP158712"/>
    <property type="gene ID" value="CapteG158712"/>
</dbReference>
<dbReference type="AlphaFoldDB" id="R7UJS2"/>
<dbReference type="OMA" id="PECCGMI"/>
<dbReference type="Proteomes" id="UP000014760">
    <property type="component" value="Unassembled WGS sequence"/>
</dbReference>
<dbReference type="EMBL" id="AMQN01007441">
    <property type="status" value="NOT_ANNOTATED_CDS"/>
    <property type="molecule type" value="Genomic_DNA"/>
</dbReference>
<feature type="region of interest" description="Disordered" evidence="1">
    <location>
        <begin position="1"/>
        <end position="28"/>
    </location>
</feature>
<gene>
    <name evidence="2" type="ORF">CAPTEDRAFT_158712</name>
</gene>
<dbReference type="FunCoup" id="R7UJS2">
    <property type="interactions" value="83"/>
</dbReference>
<reference evidence="3" key="3">
    <citation type="submission" date="2015-06" db="UniProtKB">
        <authorList>
            <consortium name="EnsemblMetazoa"/>
        </authorList>
    </citation>
    <scope>IDENTIFICATION</scope>
</reference>
<dbReference type="Pfam" id="PF10229">
    <property type="entry name" value="MMADHC"/>
    <property type="match status" value="1"/>
</dbReference>
<dbReference type="EMBL" id="AMQN01007438">
    <property type="status" value="NOT_ANNOTATED_CDS"/>
    <property type="molecule type" value="Genomic_DNA"/>
</dbReference>
<keyword evidence="4" id="KW-1185">Reference proteome</keyword>
<evidence type="ECO:0000256" key="1">
    <source>
        <dbReference type="SAM" id="MobiDB-lite"/>
    </source>
</evidence>
<dbReference type="STRING" id="283909.R7UJS2"/>
<evidence type="ECO:0008006" key="5">
    <source>
        <dbReference type="Google" id="ProtNLM"/>
    </source>
</evidence>
<reference evidence="4" key="1">
    <citation type="submission" date="2012-12" db="EMBL/GenBank/DDBJ databases">
        <authorList>
            <person name="Hellsten U."/>
            <person name="Grimwood J."/>
            <person name="Chapman J.A."/>
            <person name="Shapiro H."/>
            <person name="Aerts A."/>
            <person name="Otillar R.P."/>
            <person name="Terry A.Y."/>
            <person name="Boore J.L."/>
            <person name="Simakov O."/>
            <person name="Marletaz F."/>
            <person name="Cho S.-J."/>
            <person name="Edsinger-Gonzales E."/>
            <person name="Havlak P."/>
            <person name="Kuo D.-H."/>
            <person name="Larsson T."/>
            <person name="Lv J."/>
            <person name="Arendt D."/>
            <person name="Savage R."/>
            <person name="Osoegawa K."/>
            <person name="de Jong P."/>
            <person name="Lindberg D.R."/>
            <person name="Seaver E.C."/>
            <person name="Weisblat D.A."/>
            <person name="Putnam N.H."/>
            <person name="Grigoriev I.V."/>
            <person name="Rokhsar D.S."/>
        </authorList>
    </citation>
    <scope>NUCLEOTIDE SEQUENCE</scope>
    <source>
        <strain evidence="4">I ESC-2004</strain>
    </source>
</reference>
<dbReference type="OrthoDB" id="10263782at2759"/>
<protein>
    <recommendedName>
        <fullName evidence="5">Methylmalonic aciduria and homocystinuria type D protein, mitochondrial</fullName>
    </recommendedName>
</protein>
<name>R7UJS2_CAPTE</name>
<dbReference type="EMBL" id="AMQN01007437">
    <property type="status" value="NOT_ANNOTATED_CDS"/>
    <property type="molecule type" value="Genomic_DNA"/>
</dbReference>
<sequence length="238" mass="26898">MMEWPDTRLGVLSPQDPRFPLPGTSGPDPCFMKEEKVQSTAEPDVLTEPMPAERRGDLLQQYMDMAEKSDVSPEMFEAAKLGLECVAQELPELLRKDFQDLFPEQDFRSRNLTVITLSQHTENNMTMWSPEVEEEREVMLENFVCSASDICTSLQAAGYWADFIDPSSGKPYLGPHTNSTLFETDERFRHFGFEINDLGCCKVISHQLWGSHSYVGCLFTNAPLDHPVISQLAVAAKE</sequence>
<dbReference type="PANTHER" id="PTHR13192">
    <property type="entry name" value="MY011 PROTEIN"/>
    <property type="match status" value="1"/>
</dbReference>
<dbReference type="GO" id="GO:0005739">
    <property type="term" value="C:mitochondrion"/>
    <property type="evidence" value="ECO:0007669"/>
    <property type="project" value="TreeGrafter"/>
</dbReference>
<dbReference type="GO" id="GO:0009235">
    <property type="term" value="P:cobalamin metabolic process"/>
    <property type="evidence" value="ECO:0007669"/>
    <property type="project" value="InterPro"/>
</dbReference>
<evidence type="ECO:0000313" key="2">
    <source>
        <dbReference type="EMBL" id="ELU06358.1"/>
    </source>
</evidence>
<proteinExistence type="predicted"/>
<dbReference type="PANTHER" id="PTHR13192:SF3">
    <property type="entry name" value="COBALAMIN TRAFFICKING PROTEIN CBLD"/>
    <property type="match status" value="1"/>
</dbReference>
<dbReference type="EMBL" id="AMQN01007439">
    <property type="status" value="NOT_ANNOTATED_CDS"/>
    <property type="molecule type" value="Genomic_DNA"/>
</dbReference>
<dbReference type="EMBL" id="AMQN01007440">
    <property type="status" value="NOT_ANNOTATED_CDS"/>
    <property type="molecule type" value="Genomic_DNA"/>
</dbReference>
<reference evidence="2 4" key="2">
    <citation type="journal article" date="2013" name="Nature">
        <title>Insights into bilaterian evolution from three spiralian genomes.</title>
        <authorList>
            <person name="Simakov O."/>
            <person name="Marletaz F."/>
            <person name="Cho S.J."/>
            <person name="Edsinger-Gonzales E."/>
            <person name="Havlak P."/>
            <person name="Hellsten U."/>
            <person name="Kuo D.H."/>
            <person name="Larsson T."/>
            <person name="Lv J."/>
            <person name="Arendt D."/>
            <person name="Savage R."/>
            <person name="Osoegawa K."/>
            <person name="de Jong P."/>
            <person name="Grimwood J."/>
            <person name="Chapman J.A."/>
            <person name="Shapiro H."/>
            <person name="Aerts A."/>
            <person name="Otillar R.P."/>
            <person name="Terry A.Y."/>
            <person name="Boore J.L."/>
            <person name="Grigoriev I.V."/>
            <person name="Lindberg D.R."/>
            <person name="Seaver E.C."/>
            <person name="Weisblat D.A."/>
            <person name="Putnam N.H."/>
            <person name="Rokhsar D.S."/>
        </authorList>
    </citation>
    <scope>NUCLEOTIDE SEQUENCE</scope>
    <source>
        <strain evidence="2 4">I ESC-2004</strain>
    </source>
</reference>